<gene>
    <name evidence="1" type="ORF">METZ01_LOCUS368082</name>
</gene>
<proteinExistence type="predicted"/>
<protein>
    <submittedName>
        <fullName evidence="1">Uncharacterized protein</fullName>
    </submittedName>
</protein>
<accession>A0A382T1F0</accession>
<dbReference type="EMBL" id="UINC01132734">
    <property type="protein sequence ID" value="SVD15228.1"/>
    <property type="molecule type" value="Genomic_DNA"/>
</dbReference>
<name>A0A382T1F0_9ZZZZ</name>
<reference evidence="1" key="1">
    <citation type="submission" date="2018-05" db="EMBL/GenBank/DDBJ databases">
        <authorList>
            <person name="Lanie J.A."/>
            <person name="Ng W.-L."/>
            <person name="Kazmierczak K.M."/>
            <person name="Andrzejewski T.M."/>
            <person name="Davidsen T.M."/>
            <person name="Wayne K.J."/>
            <person name="Tettelin H."/>
            <person name="Glass J.I."/>
            <person name="Rusch D."/>
            <person name="Podicherti R."/>
            <person name="Tsui H.-C.T."/>
            <person name="Winkler M.E."/>
        </authorList>
    </citation>
    <scope>NUCLEOTIDE SEQUENCE</scope>
</reference>
<dbReference type="AlphaFoldDB" id="A0A382T1F0"/>
<sequence>VDILKTSHILRKKLLHGNRVMGYITDFTIEVDSEEDFEFLEWQINNNNKLVKTLFRD</sequence>
<organism evidence="1">
    <name type="scientific">marine metagenome</name>
    <dbReference type="NCBI Taxonomy" id="408172"/>
    <lineage>
        <taxon>unclassified sequences</taxon>
        <taxon>metagenomes</taxon>
        <taxon>ecological metagenomes</taxon>
    </lineage>
</organism>
<feature type="non-terminal residue" evidence="1">
    <location>
        <position position="1"/>
    </location>
</feature>
<evidence type="ECO:0000313" key="1">
    <source>
        <dbReference type="EMBL" id="SVD15228.1"/>
    </source>
</evidence>